<comment type="caution">
    <text evidence="2">The sequence shown here is derived from an EMBL/GenBank/DDBJ whole genome shotgun (WGS) entry which is preliminary data.</text>
</comment>
<feature type="compositionally biased region" description="Polar residues" evidence="1">
    <location>
        <begin position="103"/>
        <end position="124"/>
    </location>
</feature>
<accession>A0A9P0KSH7</accession>
<gene>
    <name evidence="2" type="ORF">ACAOBT_LOCUS14567</name>
</gene>
<organism evidence="2 3">
    <name type="scientific">Acanthoscelides obtectus</name>
    <name type="common">Bean weevil</name>
    <name type="synonym">Bruchus obtectus</name>
    <dbReference type="NCBI Taxonomy" id="200917"/>
    <lineage>
        <taxon>Eukaryota</taxon>
        <taxon>Metazoa</taxon>
        <taxon>Ecdysozoa</taxon>
        <taxon>Arthropoda</taxon>
        <taxon>Hexapoda</taxon>
        <taxon>Insecta</taxon>
        <taxon>Pterygota</taxon>
        <taxon>Neoptera</taxon>
        <taxon>Endopterygota</taxon>
        <taxon>Coleoptera</taxon>
        <taxon>Polyphaga</taxon>
        <taxon>Cucujiformia</taxon>
        <taxon>Chrysomeloidea</taxon>
        <taxon>Chrysomelidae</taxon>
        <taxon>Bruchinae</taxon>
        <taxon>Bruchini</taxon>
        <taxon>Acanthoscelides</taxon>
    </lineage>
</organism>
<name>A0A9P0KSH7_ACAOB</name>
<dbReference type="OrthoDB" id="25414at2759"/>
<evidence type="ECO:0000256" key="1">
    <source>
        <dbReference type="SAM" id="MobiDB-lite"/>
    </source>
</evidence>
<dbReference type="AlphaFoldDB" id="A0A9P0KSH7"/>
<dbReference type="Proteomes" id="UP001152888">
    <property type="component" value="Unassembled WGS sequence"/>
</dbReference>
<keyword evidence="3" id="KW-1185">Reference proteome</keyword>
<evidence type="ECO:0000313" key="3">
    <source>
        <dbReference type="Proteomes" id="UP001152888"/>
    </source>
</evidence>
<feature type="region of interest" description="Disordered" evidence="1">
    <location>
        <begin position="22"/>
        <end position="45"/>
    </location>
</feature>
<reference evidence="2" key="1">
    <citation type="submission" date="2022-03" db="EMBL/GenBank/DDBJ databases">
        <authorList>
            <person name="Sayadi A."/>
        </authorList>
    </citation>
    <scope>NUCLEOTIDE SEQUENCE</scope>
</reference>
<evidence type="ECO:0000313" key="2">
    <source>
        <dbReference type="EMBL" id="CAH1981586.1"/>
    </source>
</evidence>
<proteinExistence type="predicted"/>
<dbReference type="EMBL" id="CAKOFQ010006911">
    <property type="protein sequence ID" value="CAH1981586.1"/>
    <property type="molecule type" value="Genomic_DNA"/>
</dbReference>
<protein>
    <submittedName>
        <fullName evidence="2">Uncharacterized protein</fullName>
    </submittedName>
</protein>
<feature type="region of interest" description="Disordered" evidence="1">
    <location>
        <begin position="99"/>
        <end position="132"/>
    </location>
</feature>
<sequence length="132" mass="14530">MNDLDRQLAELALINQAELAPGKKVGPAVPPKPKKNQPQVPQSYTLKQNVEPRYASRIQTHQLYSNLPPQTPSQSCYANASTLAANAKYKDNNYANFPRDLDTASQYSNLPRSASAMSSASQTRQGKRLAVE</sequence>